<name>A0A1M5U3V8_9EURY</name>
<evidence type="ECO:0000256" key="11">
    <source>
        <dbReference type="ARBA" id="ARBA00061029"/>
    </source>
</evidence>
<dbReference type="SUPFAM" id="SSF52540">
    <property type="entry name" value="P-loop containing nucleoside triphosphate hydrolases"/>
    <property type="match status" value="1"/>
</dbReference>
<dbReference type="InterPro" id="IPR047641">
    <property type="entry name" value="ABC_transpr_MalK/UgpC-like"/>
</dbReference>
<dbReference type="EC" id="7.5.2.13" evidence="13"/>
<dbReference type="GO" id="GO:0008643">
    <property type="term" value="P:carbohydrate transport"/>
    <property type="evidence" value="ECO:0007669"/>
    <property type="project" value="InterPro"/>
</dbReference>
<evidence type="ECO:0000256" key="12">
    <source>
        <dbReference type="ARBA" id="ARBA00065962"/>
    </source>
</evidence>
<dbReference type="InterPro" id="IPR013611">
    <property type="entry name" value="Transp-assoc_OB_typ2"/>
</dbReference>
<keyword evidence="5 16" id="KW-0067">ATP-binding</keyword>
<keyword evidence="6" id="KW-1278">Translocase</keyword>
<evidence type="ECO:0000256" key="6">
    <source>
        <dbReference type="ARBA" id="ARBA00022967"/>
    </source>
</evidence>
<dbReference type="InterPro" id="IPR027417">
    <property type="entry name" value="P-loop_NTPase"/>
</dbReference>
<dbReference type="Gene3D" id="2.40.50.140">
    <property type="entry name" value="Nucleic acid-binding proteins"/>
    <property type="match status" value="1"/>
</dbReference>
<dbReference type="AlphaFoldDB" id="A0A1M5U3V8"/>
<dbReference type="InterPro" id="IPR003593">
    <property type="entry name" value="AAA+_ATPase"/>
</dbReference>
<feature type="domain" description="ABC transporter" evidence="15">
    <location>
        <begin position="4"/>
        <end position="237"/>
    </location>
</feature>
<dbReference type="InterPro" id="IPR015855">
    <property type="entry name" value="ABC_transpr_MalK-like"/>
</dbReference>
<keyword evidence="17" id="KW-1185">Reference proteome</keyword>
<gene>
    <name evidence="16" type="ORF">SAMN05443636_2911</name>
</gene>
<dbReference type="Pfam" id="PF08402">
    <property type="entry name" value="TOBE_2"/>
    <property type="match status" value="1"/>
</dbReference>
<keyword evidence="3" id="KW-1003">Cell membrane</keyword>
<dbReference type="RefSeq" id="WP_073310881.1">
    <property type="nucleotide sequence ID" value="NZ_FQWV01000009.1"/>
</dbReference>
<feature type="region of interest" description="Disordered" evidence="14">
    <location>
        <begin position="366"/>
        <end position="391"/>
    </location>
</feature>
<reference evidence="16 17" key="1">
    <citation type="submission" date="2016-11" db="EMBL/GenBank/DDBJ databases">
        <authorList>
            <person name="Jaros S."/>
            <person name="Januszkiewicz K."/>
            <person name="Wedrychowicz H."/>
        </authorList>
    </citation>
    <scope>NUCLEOTIDE SEQUENCE [LARGE SCALE GENOMIC DNA]</scope>
    <source>
        <strain evidence="16 17">DSM 9297</strain>
    </source>
</reference>
<organism evidence="16 17">
    <name type="scientific">Halobaculum gomorrense</name>
    <dbReference type="NCBI Taxonomy" id="43928"/>
    <lineage>
        <taxon>Archaea</taxon>
        <taxon>Methanobacteriati</taxon>
        <taxon>Methanobacteriota</taxon>
        <taxon>Stenosarchaea group</taxon>
        <taxon>Halobacteria</taxon>
        <taxon>Halobacteriales</taxon>
        <taxon>Haloferacaceae</taxon>
        <taxon>Halobaculum</taxon>
    </lineage>
</organism>
<comment type="subunit">
    <text evidence="12">The complex is composed of two ATP-binding proteins (XacJ and XacK), two transmembrane proteins (XacH and XacI) and a solute-binding protein (XacG).</text>
</comment>
<dbReference type="PROSITE" id="PS50893">
    <property type="entry name" value="ABC_TRANSPORTER_2"/>
    <property type="match status" value="1"/>
</dbReference>
<dbReference type="GO" id="GO:0005524">
    <property type="term" value="F:ATP binding"/>
    <property type="evidence" value="ECO:0007669"/>
    <property type="project" value="UniProtKB-KW"/>
</dbReference>
<comment type="catalytic activity">
    <reaction evidence="9">
        <text>L-arabinose(out) + ATP + H2O = L-arabinose(in) + ADP + phosphate + H(+)</text>
        <dbReference type="Rhea" id="RHEA:30007"/>
        <dbReference type="ChEBI" id="CHEBI:15377"/>
        <dbReference type="ChEBI" id="CHEBI:15378"/>
        <dbReference type="ChEBI" id="CHEBI:17535"/>
        <dbReference type="ChEBI" id="CHEBI:30616"/>
        <dbReference type="ChEBI" id="CHEBI:43474"/>
        <dbReference type="ChEBI" id="CHEBI:456216"/>
        <dbReference type="EC" id="7.5.2.13"/>
    </reaction>
    <physiologicalReaction direction="left-to-right" evidence="9">
        <dbReference type="Rhea" id="RHEA:30008"/>
    </physiologicalReaction>
</comment>
<comment type="function">
    <text evidence="10">Part of the ABC transporter complex XacGHIJK involved in the uptake of xylose and arabinose. Responsible for energy coupling to the transport system.</text>
</comment>
<dbReference type="PANTHER" id="PTHR43875:SF15">
    <property type="entry name" value="TREHALOSE IMPORT ATP-BINDING PROTEIN SUGC"/>
    <property type="match status" value="1"/>
</dbReference>
<dbReference type="InterPro" id="IPR017871">
    <property type="entry name" value="ABC_transporter-like_CS"/>
</dbReference>
<evidence type="ECO:0000256" key="8">
    <source>
        <dbReference type="ARBA" id="ARBA00050355"/>
    </source>
</evidence>
<dbReference type="PROSITE" id="PS00211">
    <property type="entry name" value="ABC_TRANSPORTER_1"/>
    <property type="match status" value="1"/>
</dbReference>
<evidence type="ECO:0000256" key="1">
    <source>
        <dbReference type="ARBA" id="ARBA00004202"/>
    </source>
</evidence>
<dbReference type="OrthoDB" id="18368at2157"/>
<dbReference type="GO" id="GO:0016887">
    <property type="term" value="F:ATP hydrolysis activity"/>
    <property type="evidence" value="ECO:0007669"/>
    <property type="project" value="InterPro"/>
</dbReference>
<dbReference type="SUPFAM" id="SSF50331">
    <property type="entry name" value="MOP-like"/>
    <property type="match status" value="1"/>
</dbReference>
<evidence type="ECO:0000256" key="14">
    <source>
        <dbReference type="SAM" id="MobiDB-lite"/>
    </source>
</evidence>
<dbReference type="InterPro" id="IPR003439">
    <property type="entry name" value="ABC_transporter-like_ATP-bd"/>
</dbReference>
<sequence length="391" mass="41254">MADIELSNVRKRFGDVTAVDGVDLTVEDGEFLTVVGPSGCGKSTTLRLIAGLETVTGGRIRIGDRDVTREDPSDRGVAMVFQSYALYPHMTARENMTFGASTAASESVTDAEVRERAEEAAALLDIGELMDRTPDELSGGEQQRVAIGRALVRDPEVLLLDEPLSNLDAKLRIRTRAELAELHDEVGTTTVYVTHDQTEAMTLGDRVAVLDGGELQQCAPPQEVYDRPANRFVAEFIGDPAMNTAPVRLDDGPGDYGPTASWAGGEVSFPSAGDGLPGGTDGYLLGVRPEDLVPDPDGSIAMAVAVTEPLGDTLLVRGDVGDAEWTAKAAPTANVTPGETVTLRADRSRLHLFEAGTGEAVLHAIDADPNGRSESPPSDGTELTADGSGRD</sequence>
<comment type="catalytic activity">
    <reaction evidence="8">
        <text>D-xylose(out) + ATP + H2O = D-xylose(in) + ADP + phosphate + H(+)</text>
        <dbReference type="Rhea" id="RHEA:29899"/>
        <dbReference type="ChEBI" id="CHEBI:15377"/>
        <dbReference type="ChEBI" id="CHEBI:15378"/>
        <dbReference type="ChEBI" id="CHEBI:30616"/>
        <dbReference type="ChEBI" id="CHEBI:43474"/>
        <dbReference type="ChEBI" id="CHEBI:53455"/>
        <dbReference type="ChEBI" id="CHEBI:456216"/>
        <dbReference type="EC" id="7.5.2.13"/>
    </reaction>
    <physiologicalReaction direction="left-to-right" evidence="8">
        <dbReference type="Rhea" id="RHEA:29900"/>
    </physiologicalReaction>
</comment>
<dbReference type="PANTHER" id="PTHR43875">
    <property type="entry name" value="MALTODEXTRIN IMPORT ATP-BINDING PROTEIN MSMX"/>
    <property type="match status" value="1"/>
</dbReference>
<proteinExistence type="inferred from homology"/>
<dbReference type="EMBL" id="FQWV01000009">
    <property type="protein sequence ID" value="SHH57795.1"/>
    <property type="molecule type" value="Genomic_DNA"/>
</dbReference>
<keyword evidence="4" id="KW-0547">Nucleotide-binding</keyword>
<dbReference type="Gene3D" id="2.40.50.100">
    <property type="match status" value="1"/>
</dbReference>
<comment type="subcellular location">
    <subcellularLocation>
        <location evidence="1">Cell membrane</location>
        <topology evidence="1">Peripheral membrane protein</topology>
    </subcellularLocation>
</comment>
<evidence type="ECO:0000256" key="5">
    <source>
        <dbReference type="ARBA" id="ARBA00022840"/>
    </source>
</evidence>
<dbReference type="GO" id="GO:0140359">
    <property type="term" value="F:ABC-type transporter activity"/>
    <property type="evidence" value="ECO:0007669"/>
    <property type="project" value="InterPro"/>
</dbReference>
<evidence type="ECO:0000256" key="2">
    <source>
        <dbReference type="ARBA" id="ARBA00022448"/>
    </source>
</evidence>
<comment type="similarity">
    <text evidence="11">Belongs to the ABC transporter superfamily. Carbohydrate uptake transporter-1 (CUT1) (TC 3.A.1.1) family.</text>
</comment>
<protein>
    <recommendedName>
        <fullName evidence="13">ABC-type D-xylose/L-arabinose transporter</fullName>
        <ecNumber evidence="13">7.5.2.13</ecNumber>
    </recommendedName>
</protein>
<dbReference type="Gene3D" id="3.40.50.300">
    <property type="entry name" value="P-loop containing nucleotide triphosphate hydrolases"/>
    <property type="match status" value="1"/>
</dbReference>
<dbReference type="InterPro" id="IPR008995">
    <property type="entry name" value="Mo/tungstate-bd_C_term_dom"/>
</dbReference>
<evidence type="ECO:0000256" key="7">
    <source>
        <dbReference type="ARBA" id="ARBA00023136"/>
    </source>
</evidence>
<dbReference type="Proteomes" id="UP000184357">
    <property type="component" value="Unassembled WGS sequence"/>
</dbReference>
<dbReference type="Pfam" id="PF00005">
    <property type="entry name" value="ABC_tran"/>
    <property type="match status" value="1"/>
</dbReference>
<keyword evidence="2" id="KW-0813">Transport</keyword>
<evidence type="ECO:0000256" key="10">
    <source>
        <dbReference type="ARBA" id="ARBA00053454"/>
    </source>
</evidence>
<evidence type="ECO:0000256" key="3">
    <source>
        <dbReference type="ARBA" id="ARBA00022475"/>
    </source>
</evidence>
<accession>A0A1M5U3V8</accession>
<evidence type="ECO:0000259" key="15">
    <source>
        <dbReference type="PROSITE" id="PS50893"/>
    </source>
</evidence>
<dbReference type="InterPro" id="IPR012340">
    <property type="entry name" value="NA-bd_OB-fold"/>
</dbReference>
<evidence type="ECO:0000256" key="13">
    <source>
        <dbReference type="ARBA" id="ARBA00066315"/>
    </source>
</evidence>
<evidence type="ECO:0000256" key="9">
    <source>
        <dbReference type="ARBA" id="ARBA00051890"/>
    </source>
</evidence>
<keyword evidence="7" id="KW-0472">Membrane</keyword>
<dbReference type="CDD" id="cd03301">
    <property type="entry name" value="ABC_MalK_N"/>
    <property type="match status" value="1"/>
</dbReference>
<evidence type="ECO:0000313" key="16">
    <source>
        <dbReference type="EMBL" id="SHH57795.1"/>
    </source>
</evidence>
<dbReference type="FunFam" id="3.40.50.300:FF:000042">
    <property type="entry name" value="Maltose/maltodextrin ABC transporter, ATP-binding protein"/>
    <property type="match status" value="1"/>
</dbReference>
<evidence type="ECO:0000313" key="17">
    <source>
        <dbReference type="Proteomes" id="UP000184357"/>
    </source>
</evidence>
<dbReference type="GO" id="GO:0055052">
    <property type="term" value="C:ATP-binding cassette (ABC) transporter complex, substrate-binding subunit-containing"/>
    <property type="evidence" value="ECO:0007669"/>
    <property type="project" value="TreeGrafter"/>
</dbReference>
<dbReference type="STRING" id="43928.SAMN05443636_2911"/>
<evidence type="ECO:0000256" key="4">
    <source>
        <dbReference type="ARBA" id="ARBA00022741"/>
    </source>
</evidence>
<dbReference type="SMART" id="SM00382">
    <property type="entry name" value="AAA"/>
    <property type="match status" value="1"/>
</dbReference>